<dbReference type="GO" id="GO:0016020">
    <property type="term" value="C:membrane"/>
    <property type="evidence" value="ECO:0007669"/>
    <property type="project" value="UniProtKB-SubCell"/>
</dbReference>
<evidence type="ECO:0000313" key="9">
    <source>
        <dbReference type="EMBL" id="CAF2766595.1"/>
    </source>
</evidence>
<dbReference type="InterPro" id="IPR037231">
    <property type="entry name" value="NAP-like_sf"/>
</dbReference>
<dbReference type="InterPro" id="IPR039868">
    <property type="entry name" value="ARMD3-like"/>
</dbReference>
<organism evidence="9 10">
    <name type="scientific">Lepeophtheirus salmonis</name>
    <name type="common">Salmon louse</name>
    <name type="synonym">Caligus salmonis</name>
    <dbReference type="NCBI Taxonomy" id="72036"/>
    <lineage>
        <taxon>Eukaryota</taxon>
        <taxon>Metazoa</taxon>
        <taxon>Ecdysozoa</taxon>
        <taxon>Arthropoda</taxon>
        <taxon>Crustacea</taxon>
        <taxon>Multicrustacea</taxon>
        <taxon>Hexanauplia</taxon>
        <taxon>Copepoda</taxon>
        <taxon>Siphonostomatoida</taxon>
        <taxon>Caligidae</taxon>
        <taxon>Lepeophtheirus</taxon>
    </lineage>
</organism>
<dbReference type="InterPro" id="IPR013636">
    <property type="entry name" value="ARMH3_C"/>
</dbReference>
<dbReference type="Pfam" id="PF08561">
    <property type="entry name" value="Ribosomal_L37"/>
    <property type="match status" value="1"/>
</dbReference>
<dbReference type="Proteomes" id="UP000675881">
    <property type="component" value="Chromosome 1"/>
</dbReference>
<dbReference type="GO" id="GO:0005829">
    <property type="term" value="C:cytosol"/>
    <property type="evidence" value="ECO:0007669"/>
    <property type="project" value="TreeGrafter"/>
</dbReference>
<comment type="similarity">
    <text evidence="2">Belongs to the nucleosome assembly protein (NAP) family.</text>
</comment>
<dbReference type="FunFam" id="3.30.1120.90:FF:000002">
    <property type="entry name" value="Testis-specific Y-encoded-like protein 2"/>
    <property type="match status" value="1"/>
</dbReference>
<feature type="compositionally biased region" description="Acidic residues" evidence="7">
    <location>
        <begin position="928"/>
        <end position="965"/>
    </location>
</feature>
<evidence type="ECO:0000256" key="5">
    <source>
        <dbReference type="ARBA" id="ARBA00023136"/>
    </source>
</evidence>
<dbReference type="PANTHER" id="PTHR13608">
    <property type="entry name" value="ARMADILLO-LIKE HELICAL DOMAIN-CONTAINING PROTEIN 3"/>
    <property type="match status" value="1"/>
</dbReference>
<evidence type="ECO:0000256" key="7">
    <source>
        <dbReference type="SAM" id="MobiDB-lite"/>
    </source>
</evidence>
<keyword evidence="10" id="KW-1185">Reference proteome</keyword>
<dbReference type="InterPro" id="IPR016024">
    <property type="entry name" value="ARM-type_fold"/>
</dbReference>
<evidence type="ECO:0000259" key="8">
    <source>
        <dbReference type="SMART" id="SM01158"/>
    </source>
</evidence>
<keyword evidence="5" id="KW-0472">Membrane</keyword>
<name>A0A7R8CC40_LEPSM</name>
<dbReference type="OrthoDB" id="2012278at2759"/>
<evidence type="ECO:0000313" key="10">
    <source>
        <dbReference type="Proteomes" id="UP000675881"/>
    </source>
</evidence>
<keyword evidence="4" id="KW-1133">Transmembrane helix</keyword>
<dbReference type="AlphaFoldDB" id="A0A7R8CC40"/>
<feature type="coiled-coil region" evidence="6">
    <location>
        <begin position="723"/>
        <end position="750"/>
    </location>
</feature>
<dbReference type="Gene3D" id="1.20.5.1500">
    <property type="match status" value="1"/>
</dbReference>
<dbReference type="InterPro" id="IPR013870">
    <property type="entry name" value="Ribosomal_mL54"/>
</dbReference>
<protein>
    <submittedName>
        <fullName evidence="9">Protein SET,NAP1-related protein 2,Protein SETSIP,Testis-specific Y-encoded-like protein 1,Testis-specific Y-encoded-like protein 2,NAP1-related protein 1</fullName>
    </submittedName>
</protein>
<dbReference type="PANTHER" id="PTHR13608:SF3">
    <property type="entry name" value="ARMADILLO-LIKE HELICAL DOMAIN-CONTAINING PROTEIN 3"/>
    <property type="match status" value="1"/>
</dbReference>
<sequence>MTPGLKSRRFMAVRAMKGGGSGGGAKKKVVHEIEKDAQKLSNFVCGLNYRIDEERGEEVHIKPDSEYPEWLFTMDMSGQKKPLDQIPPGTIERLNIHERATCLVTPASKSLKVLSFQQYETLFTPIKEGESLLLTFDETFWGSFFSITPKISILEWKFLKSTQDLPFSSLRPNLILLFNKCVDTLPLWYQVEEKSRHTKVLHALHTLAGFFRVILKKSKCEEEKENICLTLLLIFATGGSNVAITGSPTNKFIISGKEEKLFKVLVHLLNDDETKEEHRTTSVLLLTILVQYRKHESENSFAVQLSLLDEEVALSAYSRIINSSLSEFVKVVEKMASNSEGWLTYLVSSMFVSENKGFGGFSELLSSRSYALLAMYEAIHLNRNFIANLTHYSNGSVNDTSPSNLLVTFLEFCSHSHGRQDHYANVLMHDSNLVFRVKIQSINNSGRYSASVLQTEPKPLANSILDLAVKFIGCHVKKLNTLVELVSQILSVVHRLLSYEKKSKTRIIYPWQDLWKVLMDLLESISKESNNPPQDYFALAYKAVTIFNLFITFGDTFLPSPSTYDELYYEITRRSDIFSKLYQKACTYSAKGGKFKENAVKVTNGLVNIRAITSHFKHIIEAWLKAEELSTPTPEETLEVVKSNYESLTLKLQEGLDQYEPYYYVSQLFWAIALRTVGVHALKMKKPAVAKKRRGREKNRKLIIVNTTTAACLAEERDFDDETQKALEEIDSTQNEIDSLNEKASEEILKVEQRYNSLRKPYFEKRSEVIKRIPKFWLTAFINHPKISAVIEEDEEDCLRYLTKVEVEEFEDIKSGYRIKFTFHGENPYFKNEVLTKEFHLGLNGDPSSQSTPIRWKEGFDLAAKAAQRQAATTNKQSRKRPLLTHNFFSWFSDSSDPSMDDIAEVIKDEMWPNPLQYFLVPDIEVENGGEEEEDLEEEEEEVDESVVVLEEDEEDEEDEDEEESPQQPQRQTADRGGNEVSSQPQI</sequence>
<feature type="domain" description="Armadillo-like helical" evidence="8">
    <location>
        <begin position="453"/>
        <end position="685"/>
    </location>
</feature>
<evidence type="ECO:0000256" key="6">
    <source>
        <dbReference type="SAM" id="Coils"/>
    </source>
</evidence>
<dbReference type="GO" id="GO:0005634">
    <property type="term" value="C:nucleus"/>
    <property type="evidence" value="ECO:0007669"/>
    <property type="project" value="InterPro"/>
</dbReference>
<feature type="region of interest" description="Disordered" evidence="7">
    <location>
        <begin position="928"/>
        <end position="987"/>
    </location>
</feature>
<keyword evidence="3" id="KW-0812">Transmembrane</keyword>
<accession>A0A7R8CC40</accession>
<proteinExistence type="inferred from homology"/>
<gene>
    <name evidence="9" type="ORF">LSAA_631</name>
</gene>
<comment type="subcellular location">
    <subcellularLocation>
        <location evidence="1">Membrane</location>
    </subcellularLocation>
</comment>
<dbReference type="SUPFAM" id="SSF48371">
    <property type="entry name" value="ARM repeat"/>
    <property type="match status" value="1"/>
</dbReference>
<dbReference type="InterPro" id="IPR002164">
    <property type="entry name" value="NAP_family"/>
</dbReference>
<keyword evidence="6" id="KW-0175">Coiled coil</keyword>
<evidence type="ECO:0000256" key="4">
    <source>
        <dbReference type="ARBA" id="ARBA00022989"/>
    </source>
</evidence>
<dbReference type="Pfam" id="PF00956">
    <property type="entry name" value="NAP"/>
    <property type="match status" value="1"/>
</dbReference>
<evidence type="ECO:0000256" key="3">
    <source>
        <dbReference type="ARBA" id="ARBA00022692"/>
    </source>
</evidence>
<reference evidence="9" key="1">
    <citation type="submission" date="2021-02" db="EMBL/GenBank/DDBJ databases">
        <authorList>
            <person name="Bekaert M."/>
        </authorList>
    </citation>
    <scope>NUCLEOTIDE SEQUENCE</scope>
    <source>
        <strain evidence="9">IoA-00</strain>
    </source>
</reference>
<dbReference type="Pfam" id="PF08427">
    <property type="entry name" value="ARMH3_C"/>
    <property type="match status" value="1"/>
</dbReference>
<evidence type="ECO:0000256" key="1">
    <source>
        <dbReference type="ARBA" id="ARBA00004370"/>
    </source>
</evidence>
<dbReference type="SMART" id="SM01158">
    <property type="entry name" value="DUF1741"/>
    <property type="match status" value="1"/>
</dbReference>
<dbReference type="EMBL" id="HG994580">
    <property type="protein sequence ID" value="CAF2766595.1"/>
    <property type="molecule type" value="Genomic_DNA"/>
</dbReference>
<dbReference type="Gene3D" id="3.30.1120.90">
    <property type="entry name" value="Nucleosome assembly protein"/>
    <property type="match status" value="1"/>
</dbReference>
<dbReference type="GO" id="GO:0006334">
    <property type="term" value="P:nucleosome assembly"/>
    <property type="evidence" value="ECO:0007669"/>
    <property type="project" value="InterPro"/>
</dbReference>
<dbReference type="SUPFAM" id="SSF143113">
    <property type="entry name" value="NAP-like"/>
    <property type="match status" value="1"/>
</dbReference>
<evidence type="ECO:0000256" key="2">
    <source>
        <dbReference type="ARBA" id="ARBA00009947"/>
    </source>
</evidence>